<dbReference type="PROSITE" id="PS00092">
    <property type="entry name" value="N6_MTASE"/>
    <property type="match status" value="1"/>
</dbReference>
<dbReference type="EMBL" id="JACWEZ010000021">
    <property type="protein sequence ID" value="MBD1224610.1"/>
    <property type="molecule type" value="Genomic_DNA"/>
</dbReference>
<dbReference type="PANTHER" id="PTHR43542:SF1">
    <property type="entry name" value="METHYLTRANSFERASE"/>
    <property type="match status" value="1"/>
</dbReference>
<dbReference type="Proteomes" id="UP000621631">
    <property type="component" value="Unassembled WGS sequence"/>
</dbReference>
<keyword evidence="2 3" id="KW-0808">Transferase</keyword>
<dbReference type="InterPro" id="IPR029063">
    <property type="entry name" value="SAM-dependent_MTases_sf"/>
</dbReference>
<evidence type="ECO:0000256" key="1">
    <source>
        <dbReference type="ARBA" id="ARBA00022603"/>
    </source>
</evidence>
<dbReference type="RefSeq" id="WP_077358355.1">
    <property type="nucleotide sequence ID" value="NZ_CP126077.1"/>
</dbReference>
<dbReference type="NCBIfam" id="TIGR00095">
    <property type="entry name" value="16S rRNA (guanine(966)-N(2))-methyltransferase RsmD"/>
    <property type="match status" value="1"/>
</dbReference>
<gene>
    <name evidence="3" type="primary">rsmD</name>
    <name evidence="3" type="ORF">IC602_18505</name>
</gene>
<dbReference type="InterPro" id="IPR002052">
    <property type="entry name" value="DNA_methylase_N6_adenine_CS"/>
</dbReference>
<keyword evidence="4" id="KW-1185">Reference proteome</keyword>
<reference evidence="3 4" key="1">
    <citation type="submission" date="2020-09" db="EMBL/GenBank/DDBJ databases">
        <title>Draft Genome Sequences of Oil-Oxidizing Bacteria Halomonas titanicae, Marinobacter lutaoensis, and Virgibacillus halodenitrificans Isolated from Highly Saline Environments.</title>
        <authorList>
            <person name="Grouzdev D.S."/>
            <person name="Sokolova D.S."/>
            <person name="Semenova E.M."/>
            <person name="Borzenkov I.A."/>
            <person name="Bidzhieva S.K."/>
            <person name="Poltaraus A.B."/>
            <person name="Nazina T.N."/>
        </authorList>
    </citation>
    <scope>NUCLEOTIDE SEQUENCE [LARGE SCALE GENOMIC DNA]</scope>
    <source>
        <strain evidence="3 4">VKM B-3472D</strain>
    </source>
</reference>
<accession>A0ABR7VRY8</accession>
<proteinExistence type="predicted"/>
<dbReference type="GO" id="GO:0052913">
    <property type="term" value="F:16S rRNA (guanine(966)-N(2))-methyltransferase activity"/>
    <property type="evidence" value="ECO:0007669"/>
    <property type="project" value="UniProtKB-EC"/>
</dbReference>
<evidence type="ECO:0000313" key="4">
    <source>
        <dbReference type="Proteomes" id="UP000621631"/>
    </source>
</evidence>
<dbReference type="SUPFAM" id="SSF53335">
    <property type="entry name" value="S-adenosyl-L-methionine-dependent methyltransferases"/>
    <property type="match status" value="1"/>
</dbReference>
<dbReference type="CDD" id="cd02440">
    <property type="entry name" value="AdoMet_MTases"/>
    <property type="match status" value="1"/>
</dbReference>
<dbReference type="PANTHER" id="PTHR43542">
    <property type="entry name" value="METHYLTRANSFERASE"/>
    <property type="match status" value="1"/>
</dbReference>
<evidence type="ECO:0000256" key="2">
    <source>
        <dbReference type="ARBA" id="ARBA00022679"/>
    </source>
</evidence>
<comment type="caution">
    <text evidence="3">The sequence shown here is derived from an EMBL/GenBank/DDBJ whole genome shotgun (WGS) entry which is preliminary data.</text>
</comment>
<dbReference type="Gene3D" id="3.40.50.150">
    <property type="entry name" value="Vaccinia Virus protein VP39"/>
    <property type="match status" value="1"/>
</dbReference>
<evidence type="ECO:0000313" key="3">
    <source>
        <dbReference type="EMBL" id="MBD1224610.1"/>
    </source>
</evidence>
<sequence>MSNSAKGSVTMRVIAGQYKGRQLKAVPGKNTRPTTDKVKEATFQIMGPYFEGGKFLDLFAGSGALGIEALSRGMEWGILVDKSPKAIHIIHDNLKALNLEKETEVFRADAFRALHAASKRGLQFDLILLDPPYAKGDYEGLINEIVSLEILNKGAMIYCEHDHSTVLNPLHKSLSLIKQQKYGGTITITIFRNDA</sequence>
<organism evidence="3 4">
    <name type="scientific">Virgibacillus halodenitrificans</name>
    <name type="common">Bacillus halodenitrificans</name>
    <dbReference type="NCBI Taxonomy" id="1482"/>
    <lineage>
        <taxon>Bacteria</taxon>
        <taxon>Bacillati</taxon>
        <taxon>Bacillota</taxon>
        <taxon>Bacilli</taxon>
        <taxon>Bacillales</taxon>
        <taxon>Bacillaceae</taxon>
        <taxon>Virgibacillus</taxon>
    </lineage>
</organism>
<keyword evidence="1 3" id="KW-0489">Methyltransferase</keyword>
<name>A0ABR7VRY8_VIRHA</name>
<protein>
    <submittedName>
        <fullName evidence="3">16S rRNA (Guanine(966)-N(2))-methyltransferase RsmD</fullName>
        <ecNumber evidence="3">2.1.1.171</ecNumber>
    </submittedName>
</protein>
<dbReference type="InterPro" id="IPR004398">
    <property type="entry name" value="RNA_MeTrfase_RsmD"/>
</dbReference>
<dbReference type="EC" id="2.1.1.171" evidence="3"/>
<dbReference type="PIRSF" id="PIRSF004553">
    <property type="entry name" value="CHP00095"/>
    <property type="match status" value="1"/>
</dbReference>
<dbReference type="Pfam" id="PF03602">
    <property type="entry name" value="Cons_hypoth95"/>
    <property type="match status" value="1"/>
</dbReference>